<comment type="caution">
    <text evidence="2">The sequence shown here is derived from an EMBL/GenBank/DDBJ whole genome shotgun (WGS) entry which is preliminary data.</text>
</comment>
<organism evidence="2 3">
    <name type="scientific">Streptomyces galbus</name>
    <dbReference type="NCBI Taxonomy" id="33898"/>
    <lineage>
        <taxon>Bacteria</taxon>
        <taxon>Bacillati</taxon>
        <taxon>Actinomycetota</taxon>
        <taxon>Actinomycetes</taxon>
        <taxon>Kitasatosporales</taxon>
        <taxon>Streptomycetaceae</taxon>
        <taxon>Streptomyces</taxon>
    </lineage>
</organism>
<sequence length="148" mass="16083">MGLRRLPRPRVPGAVARPVRRPRPGPGAEPHRHPRPRGGPRLHRPGPHRPDVAGHRHRHRLGHDPPDGGRHDPPHPPPPHPRPPSRRRPGPRHRRLAVTGGRPRPSGVRDAAARGLIPAGVHVRDSGTASPALHVTPTPWTAFPASLA</sequence>
<proteinExistence type="predicted"/>
<evidence type="ECO:0000256" key="1">
    <source>
        <dbReference type="SAM" id="MobiDB-lite"/>
    </source>
</evidence>
<protein>
    <submittedName>
        <fullName evidence="2">DUF397 domain-containing protein</fullName>
    </submittedName>
</protein>
<gene>
    <name evidence="2" type="ORF">E4U92_24140</name>
</gene>
<reference evidence="2 3" key="1">
    <citation type="submission" date="2019-04" db="EMBL/GenBank/DDBJ databases">
        <title>Streptomyces lasaliensis sp.nov., an Actinomycete isolated from soil which produces the polyether antibiotic lasalocid.</title>
        <authorList>
            <person name="Erwin G."/>
            <person name="Haber C."/>
        </authorList>
    </citation>
    <scope>NUCLEOTIDE SEQUENCE [LARGE SCALE GENOMIC DNA]</scope>
    <source>
        <strain evidence="2 3">DSM 40089</strain>
    </source>
</reference>
<evidence type="ECO:0000313" key="3">
    <source>
        <dbReference type="Proteomes" id="UP000308632"/>
    </source>
</evidence>
<name>A0A4V6AXC6_STRGB</name>
<feature type="region of interest" description="Disordered" evidence="1">
    <location>
        <begin position="1"/>
        <end position="111"/>
    </location>
</feature>
<feature type="compositionally biased region" description="Basic residues" evidence="1">
    <location>
        <begin position="32"/>
        <end position="47"/>
    </location>
</feature>
<accession>A0A4V6AXC6</accession>
<feature type="compositionally biased region" description="Basic and acidic residues" evidence="1">
    <location>
        <begin position="62"/>
        <end position="74"/>
    </location>
</feature>
<dbReference type="EMBL" id="SZPR01000019">
    <property type="protein sequence ID" value="TKT07243.1"/>
    <property type="molecule type" value="Genomic_DNA"/>
</dbReference>
<dbReference type="AlphaFoldDB" id="A0A4V6AXC6"/>
<evidence type="ECO:0000313" key="2">
    <source>
        <dbReference type="EMBL" id="TKT07243.1"/>
    </source>
</evidence>
<dbReference type="Proteomes" id="UP000308632">
    <property type="component" value="Unassembled WGS sequence"/>
</dbReference>
<feature type="compositionally biased region" description="Basic residues" evidence="1">
    <location>
        <begin position="83"/>
        <end position="96"/>
    </location>
</feature>